<dbReference type="InterPro" id="IPR003018">
    <property type="entry name" value="GAF"/>
</dbReference>
<dbReference type="PANTHER" id="PTHR43155:SF2">
    <property type="entry name" value="CYCLIC DI-GMP PHOSPHODIESTERASE PA4108"/>
    <property type="match status" value="1"/>
</dbReference>
<dbReference type="Pfam" id="PF13185">
    <property type="entry name" value="GAF_2"/>
    <property type="match status" value="1"/>
</dbReference>
<dbReference type="Proteomes" id="UP001321445">
    <property type="component" value="Chromosome"/>
</dbReference>
<dbReference type="InterPro" id="IPR029016">
    <property type="entry name" value="GAF-like_dom_sf"/>
</dbReference>
<dbReference type="SUPFAM" id="SSF55781">
    <property type="entry name" value="GAF domain-like"/>
    <property type="match status" value="1"/>
</dbReference>
<dbReference type="Pfam" id="PF00497">
    <property type="entry name" value="SBP_bac_3"/>
    <property type="match status" value="1"/>
</dbReference>
<accession>A0ABN6WSX2</accession>
<dbReference type="SMART" id="SM00062">
    <property type="entry name" value="PBPb"/>
    <property type="match status" value="1"/>
</dbReference>
<dbReference type="PROSITE" id="PS51832">
    <property type="entry name" value="HD_GYP"/>
    <property type="match status" value="1"/>
</dbReference>
<dbReference type="InterPro" id="IPR003607">
    <property type="entry name" value="HD/PDEase_dom"/>
</dbReference>
<evidence type="ECO:0000256" key="1">
    <source>
        <dbReference type="SAM" id="Phobius"/>
    </source>
</evidence>
<dbReference type="EMBL" id="AP027370">
    <property type="protein sequence ID" value="BDY12235.1"/>
    <property type="molecule type" value="Genomic_DNA"/>
</dbReference>
<sequence>MMNAVLFPLPAQEKSSQNLRMGLYQNPPLSFGTADHPKGIFVDLLQSVAEEEGWSVSYVPCEFDGCLKLLSEEKIDLLGPVVKTKEREKYAIFPNEIVISNWGVVYGTSDFVPDTFLSLSDKCVAMLKDDVHASAFMRLMRRFGISYRTKYFHSYEKVFRALQNREADVGIANRFLFLRLGKNYSDVRSSSLYFNPIGATYAIAKNNPLLAKTLQNHLHRLKQDQNTVYHTVVNSYLARGSLQQISPYVFKIIVALLVLLLASITAIWLFRREVRRKTEAYKIAKEEAENHLLQSEYLRRVVNTVKEVNQVLIEPLSIDAKLQKVCDELVENRFYSLVWIGCAQKSGHALYLKYHSNDSSGYLDETFFTTTDPSSDFAKGPSGQSYLQNRTVIQDTQNDPNFRPWRDRARRAGFTYCMATPIRYHLQGEPVGVITVYTSNPAGFSDKEQQLLEEMAGDVGMMLHAQRLHEERERLLHERIENFEQTVLVLNDVIEARDPYTAGHSNRVGEYAVLIARACGCSEEETKQLLEASKVHDIGKIETPDSILLKPGPLTSVEFEIIKQHPETGYKILSRLAFFKEEAQIIRYHHERYDGSGYPEGLKGGEIPRLAQILSIADTFDAMTTNRIYKPKKSKEEALEELEKLAGTWFDPELCRIAVDILKDTKIHEEISQLPSTQLEEARFAYFFKDPLTDLFNQNYLEFTILLSSTLVPKKTKIYALTLKAFTQYNREKSWSEGNTLLKTIADRLKSSLKDRKIFRIQGDDFIILTSKPLPSDLPESLKRELLENTGIDIALIDGGYVREYDSKRLYSFVRSL</sequence>
<dbReference type="Gene3D" id="3.40.190.10">
    <property type="entry name" value="Periplasmic binding protein-like II"/>
    <property type="match status" value="2"/>
</dbReference>
<dbReference type="Gene3D" id="1.10.3210.10">
    <property type="entry name" value="Hypothetical protein af1432"/>
    <property type="match status" value="1"/>
</dbReference>
<dbReference type="InterPro" id="IPR029787">
    <property type="entry name" value="Nucleotide_cyclase"/>
</dbReference>
<dbReference type="CDD" id="cd00077">
    <property type="entry name" value="HDc"/>
    <property type="match status" value="1"/>
</dbReference>
<evidence type="ECO:0000259" key="3">
    <source>
        <dbReference type="PROSITE" id="PS51832"/>
    </source>
</evidence>
<name>A0ABN6WSX2_9BACT</name>
<keyword evidence="1" id="KW-0812">Transmembrane</keyword>
<dbReference type="Pfam" id="PF00990">
    <property type="entry name" value="GGDEF"/>
    <property type="match status" value="1"/>
</dbReference>
<dbReference type="SUPFAM" id="SSF109604">
    <property type="entry name" value="HD-domain/PDEase-like"/>
    <property type="match status" value="1"/>
</dbReference>
<organism evidence="4 5">
    <name type="scientific">Hydrogenimonas cancrithermarum</name>
    <dbReference type="NCBI Taxonomy" id="2993563"/>
    <lineage>
        <taxon>Bacteria</taxon>
        <taxon>Pseudomonadati</taxon>
        <taxon>Campylobacterota</taxon>
        <taxon>Epsilonproteobacteria</taxon>
        <taxon>Campylobacterales</taxon>
        <taxon>Hydrogenimonadaceae</taxon>
        <taxon>Hydrogenimonas</taxon>
    </lineage>
</organism>
<feature type="transmembrane region" description="Helical" evidence="1">
    <location>
        <begin position="248"/>
        <end position="270"/>
    </location>
</feature>
<dbReference type="InterPro" id="IPR000160">
    <property type="entry name" value="GGDEF_dom"/>
</dbReference>
<dbReference type="PANTHER" id="PTHR43155">
    <property type="entry name" value="CYCLIC DI-GMP PHOSPHODIESTERASE PA4108-RELATED"/>
    <property type="match status" value="1"/>
</dbReference>
<gene>
    <name evidence="4" type="ORF">HCR_05470</name>
</gene>
<dbReference type="InterPro" id="IPR001638">
    <property type="entry name" value="Solute-binding_3/MltF_N"/>
</dbReference>
<keyword evidence="1" id="KW-1133">Transmembrane helix</keyword>
<keyword evidence="5" id="KW-1185">Reference proteome</keyword>
<proteinExistence type="predicted"/>
<evidence type="ECO:0000313" key="4">
    <source>
        <dbReference type="EMBL" id="BDY12235.1"/>
    </source>
</evidence>
<feature type="domain" description="GGDEF" evidence="2">
    <location>
        <begin position="714"/>
        <end position="817"/>
    </location>
</feature>
<dbReference type="SUPFAM" id="SSF55073">
    <property type="entry name" value="Nucleotide cyclase"/>
    <property type="match status" value="1"/>
</dbReference>
<feature type="domain" description="HD-GYP" evidence="3">
    <location>
        <begin position="479"/>
        <end position="674"/>
    </location>
</feature>
<dbReference type="Pfam" id="PF13487">
    <property type="entry name" value="HD_5"/>
    <property type="match status" value="1"/>
</dbReference>
<dbReference type="Gene3D" id="3.30.70.270">
    <property type="match status" value="1"/>
</dbReference>
<reference evidence="4 5" key="1">
    <citation type="submission" date="2023-03" db="EMBL/GenBank/DDBJ databases">
        <title>Description of Hydrogenimonas sp. ISO32.</title>
        <authorList>
            <person name="Mino S."/>
            <person name="Fukazawa S."/>
            <person name="Sawabe T."/>
        </authorList>
    </citation>
    <scope>NUCLEOTIDE SEQUENCE [LARGE SCALE GENOMIC DNA]</scope>
    <source>
        <strain evidence="4 5">ISO32</strain>
    </source>
</reference>
<dbReference type="PROSITE" id="PS50887">
    <property type="entry name" value="GGDEF"/>
    <property type="match status" value="1"/>
</dbReference>
<protein>
    <submittedName>
        <fullName evidence="4">Uncharacterized protein</fullName>
    </submittedName>
</protein>
<dbReference type="SMART" id="SM00065">
    <property type="entry name" value="GAF"/>
    <property type="match status" value="1"/>
</dbReference>
<dbReference type="SMART" id="SM00471">
    <property type="entry name" value="HDc"/>
    <property type="match status" value="1"/>
</dbReference>
<dbReference type="InterPro" id="IPR037522">
    <property type="entry name" value="HD_GYP_dom"/>
</dbReference>
<keyword evidence="1" id="KW-0472">Membrane</keyword>
<dbReference type="SUPFAM" id="SSF53850">
    <property type="entry name" value="Periplasmic binding protein-like II"/>
    <property type="match status" value="1"/>
</dbReference>
<dbReference type="InterPro" id="IPR043128">
    <property type="entry name" value="Rev_trsase/Diguanyl_cyclase"/>
</dbReference>
<dbReference type="Gene3D" id="3.30.450.40">
    <property type="match status" value="1"/>
</dbReference>
<evidence type="ECO:0000313" key="5">
    <source>
        <dbReference type="Proteomes" id="UP001321445"/>
    </source>
</evidence>
<evidence type="ECO:0000259" key="2">
    <source>
        <dbReference type="PROSITE" id="PS50887"/>
    </source>
</evidence>